<evidence type="ECO:0000259" key="10">
    <source>
        <dbReference type="SMART" id="SM00986"/>
    </source>
</evidence>
<dbReference type="InterPro" id="IPR044147">
    <property type="entry name" value="UdgB-like"/>
</dbReference>
<evidence type="ECO:0000256" key="8">
    <source>
        <dbReference type="ARBA" id="ARBA00023779"/>
    </source>
</evidence>
<feature type="domain" description="Uracil-DNA glycosylase-like" evidence="10">
    <location>
        <begin position="48"/>
        <end position="214"/>
    </location>
</feature>
<dbReference type="InterPro" id="IPR051536">
    <property type="entry name" value="UDG_Type-4/5"/>
</dbReference>
<evidence type="ECO:0000256" key="3">
    <source>
        <dbReference type="ARBA" id="ARBA00022763"/>
    </source>
</evidence>
<evidence type="ECO:0000256" key="4">
    <source>
        <dbReference type="ARBA" id="ARBA00022801"/>
    </source>
</evidence>
<dbReference type="Proteomes" id="UP000037685">
    <property type="component" value="Unassembled WGS sequence"/>
</dbReference>
<dbReference type="InterPro" id="IPR005122">
    <property type="entry name" value="Uracil-DNA_glycosylase-like"/>
</dbReference>
<comment type="similarity">
    <text evidence="8">Belongs to the uracil-DNA glycosylase (UDG) superfamily. Type 5 (UDGb) family.</text>
</comment>
<evidence type="ECO:0000256" key="7">
    <source>
        <dbReference type="ARBA" id="ARBA00023204"/>
    </source>
</evidence>
<evidence type="ECO:0000256" key="6">
    <source>
        <dbReference type="ARBA" id="ARBA00023014"/>
    </source>
</evidence>
<gene>
    <name evidence="11" type="ORF">BVI061214_01794</name>
</gene>
<dbReference type="SMART" id="SM00986">
    <property type="entry name" value="UDG"/>
    <property type="match status" value="1"/>
</dbReference>
<keyword evidence="1" id="KW-0004">4Fe-4S</keyword>
<organism evidence="11 12">
    <name type="scientific">Thermus aquaticus</name>
    <dbReference type="NCBI Taxonomy" id="271"/>
    <lineage>
        <taxon>Bacteria</taxon>
        <taxon>Thermotogati</taxon>
        <taxon>Deinococcota</taxon>
        <taxon>Deinococci</taxon>
        <taxon>Thermales</taxon>
        <taxon>Thermaceae</taxon>
        <taxon>Thermus</taxon>
    </lineage>
</organism>
<keyword evidence="6" id="KW-0411">Iron-sulfur</keyword>
<evidence type="ECO:0000256" key="2">
    <source>
        <dbReference type="ARBA" id="ARBA00022723"/>
    </source>
</evidence>
<dbReference type="RefSeq" id="WP_053768125.1">
    <property type="nucleotide sequence ID" value="NZ_LHCI01000106.1"/>
</dbReference>
<reference evidence="11 12" key="1">
    <citation type="submission" date="2015-07" db="EMBL/GenBank/DDBJ databases">
        <authorList>
            <person name="Noorani M."/>
        </authorList>
    </citation>
    <scope>NUCLEOTIDE SEQUENCE [LARGE SCALE GENOMIC DNA]</scope>
    <source>
        <strain evidence="12">ATCC 25104 / DSM 625 / JCM 10724 / NBRC 103206 / NCIMB 11243 / YT-1</strain>
    </source>
</reference>
<proteinExistence type="inferred from homology"/>
<dbReference type="CDD" id="cd10031">
    <property type="entry name" value="UDG-F5_TTUDGB_like"/>
    <property type="match status" value="1"/>
</dbReference>
<dbReference type="AlphaFoldDB" id="A0A0N0BM71"/>
<dbReference type="PANTHER" id="PTHR33693:SF3">
    <property type="entry name" value="TYPE-5 URACIL-DNA GLYCOSYLASE"/>
    <property type="match status" value="1"/>
</dbReference>
<accession>A0A0N0BM71</accession>
<dbReference type="GO" id="GO:0051539">
    <property type="term" value="F:4 iron, 4 sulfur cluster binding"/>
    <property type="evidence" value="ECO:0007669"/>
    <property type="project" value="UniProtKB-KW"/>
</dbReference>
<evidence type="ECO:0000313" key="11">
    <source>
        <dbReference type="EMBL" id="KOX90600.1"/>
    </source>
</evidence>
<keyword evidence="4" id="KW-0378">Hydrolase</keyword>
<dbReference type="PATRIC" id="fig|271.14.peg.1863"/>
<evidence type="ECO:0000256" key="9">
    <source>
        <dbReference type="ARBA" id="ARBA00023887"/>
    </source>
</evidence>
<evidence type="ECO:0000256" key="5">
    <source>
        <dbReference type="ARBA" id="ARBA00023004"/>
    </source>
</evidence>
<evidence type="ECO:0000313" key="12">
    <source>
        <dbReference type="Proteomes" id="UP000037685"/>
    </source>
</evidence>
<keyword evidence="5" id="KW-0408">Iron</keyword>
<dbReference type="GO" id="GO:0006284">
    <property type="term" value="P:base-excision repair"/>
    <property type="evidence" value="ECO:0007669"/>
    <property type="project" value="InterPro"/>
</dbReference>
<sequence>MLEAVDLESFARELIQCRLCPRLVAWREGVAGKRRAFREEAYWARPVPGSGDPRARILLFGLAPGAHGANRTGRPFTGDASGAFLYPLLYQAGLASKPESLPGDDLRLHGVYLTAAVRCAPPDNRPTPEELRTCARWTEVELSLLPELRVFLALGHIAHQALLAHLGLRKRDFPFAHGRVYPLEDGRYLVDSYHVSRQNTQTGRLTREMFLEVLLLARRLAGL</sequence>
<dbReference type="GO" id="GO:0004844">
    <property type="term" value="F:uracil DNA N-glycosylase activity"/>
    <property type="evidence" value="ECO:0007669"/>
    <property type="project" value="InterPro"/>
</dbReference>
<keyword evidence="2" id="KW-0479">Metal-binding</keyword>
<dbReference type="InterPro" id="IPR036895">
    <property type="entry name" value="Uracil-DNA_glycosylase-like_sf"/>
</dbReference>
<dbReference type="GO" id="GO:0033958">
    <property type="term" value="F:DNA-deoxyinosine glycosylase activity"/>
    <property type="evidence" value="ECO:0007669"/>
    <property type="project" value="InterPro"/>
</dbReference>
<dbReference type="SUPFAM" id="SSF52141">
    <property type="entry name" value="Uracil-DNA glycosylase-like"/>
    <property type="match status" value="1"/>
</dbReference>
<evidence type="ECO:0000256" key="1">
    <source>
        <dbReference type="ARBA" id="ARBA00022485"/>
    </source>
</evidence>
<keyword evidence="7" id="KW-0234">DNA repair</keyword>
<keyword evidence="3" id="KW-0227">DNA damage</keyword>
<dbReference type="EMBL" id="LHCI01000106">
    <property type="protein sequence ID" value="KOX90600.1"/>
    <property type="molecule type" value="Genomic_DNA"/>
</dbReference>
<dbReference type="PANTHER" id="PTHR33693">
    <property type="entry name" value="TYPE-5 URACIL-DNA GLYCOSYLASE"/>
    <property type="match status" value="1"/>
</dbReference>
<dbReference type="GO" id="GO:0046872">
    <property type="term" value="F:metal ion binding"/>
    <property type="evidence" value="ECO:0007669"/>
    <property type="project" value="UniProtKB-KW"/>
</dbReference>
<protein>
    <recommendedName>
        <fullName evidence="9">Type-5 uracil-DNA glycosylase</fullName>
    </recommendedName>
</protein>
<name>A0A0N0BM71_THEAQ</name>
<dbReference type="Pfam" id="PF03167">
    <property type="entry name" value="UDG"/>
    <property type="match status" value="1"/>
</dbReference>
<comment type="caution">
    <text evidence="11">The sequence shown here is derived from an EMBL/GenBank/DDBJ whole genome shotgun (WGS) entry which is preliminary data.</text>
</comment>
<dbReference type="Gene3D" id="3.40.470.10">
    <property type="entry name" value="Uracil-DNA glycosylase-like domain"/>
    <property type="match status" value="1"/>
</dbReference>
<dbReference type="SMART" id="SM00987">
    <property type="entry name" value="UreE_C"/>
    <property type="match status" value="1"/>
</dbReference>